<comment type="caution">
    <text evidence="1">The sequence shown here is derived from an EMBL/GenBank/DDBJ whole genome shotgun (WGS) entry which is preliminary data.</text>
</comment>
<sequence>MSELKQSVQQVLDLIKVALQSGGSSSSSTNISGVALEALASVDIETAAEGNTLSEREEPEGASEDAVGEVKTTGDPAQGTSGDVGPERYLDEDVPKEFELQDAYDDYDEYHPDYQGGYDPDQQYSLQNIMPRRNGIMWRRVFTDDMATEDFIFLNGHSYTIKRRQQLEGVITEGGFSGIYADENEEA</sequence>
<proteinExistence type="predicted"/>
<evidence type="ECO:0000313" key="2">
    <source>
        <dbReference type="Proteomes" id="UP001163321"/>
    </source>
</evidence>
<name>A0ACC0WV91_9STRA</name>
<protein>
    <submittedName>
        <fullName evidence="1">Uncharacterized protein</fullName>
    </submittedName>
</protein>
<accession>A0ACC0WV91</accession>
<keyword evidence="2" id="KW-1185">Reference proteome</keyword>
<gene>
    <name evidence="1" type="ORF">PsorP6_001811</name>
</gene>
<dbReference type="EMBL" id="CM047580">
    <property type="protein sequence ID" value="KAI9922794.1"/>
    <property type="molecule type" value="Genomic_DNA"/>
</dbReference>
<organism evidence="1 2">
    <name type="scientific">Peronosclerospora sorghi</name>
    <dbReference type="NCBI Taxonomy" id="230839"/>
    <lineage>
        <taxon>Eukaryota</taxon>
        <taxon>Sar</taxon>
        <taxon>Stramenopiles</taxon>
        <taxon>Oomycota</taxon>
        <taxon>Peronosporomycetes</taxon>
        <taxon>Peronosporales</taxon>
        <taxon>Peronosporaceae</taxon>
        <taxon>Peronosclerospora</taxon>
    </lineage>
</organism>
<dbReference type="Proteomes" id="UP001163321">
    <property type="component" value="Chromosome 1"/>
</dbReference>
<evidence type="ECO:0000313" key="1">
    <source>
        <dbReference type="EMBL" id="KAI9922794.1"/>
    </source>
</evidence>
<reference evidence="1 2" key="1">
    <citation type="journal article" date="2022" name="bioRxiv">
        <title>The genome of the oomycete Peronosclerospora sorghi, a cosmopolitan pathogen of maize and sorghum, is inflated with dispersed pseudogenes.</title>
        <authorList>
            <person name="Fletcher K."/>
            <person name="Martin F."/>
            <person name="Isakeit T."/>
            <person name="Cavanaugh K."/>
            <person name="Magill C."/>
            <person name="Michelmore R."/>
        </authorList>
    </citation>
    <scope>NUCLEOTIDE SEQUENCE [LARGE SCALE GENOMIC DNA]</scope>
    <source>
        <strain evidence="1">P6</strain>
    </source>
</reference>